<reference evidence="5" key="1">
    <citation type="journal article" date="2018" name="Nat. Microbiol.">
        <title>Leveraging single-cell genomics to expand the fungal tree of life.</title>
        <authorList>
            <person name="Ahrendt S.R."/>
            <person name="Quandt C.A."/>
            <person name="Ciobanu D."/>
            <person name="Clum A."/>
            <person name="Salamov A."/>
            <person name="Andreopoulos B."/>
            <person name="Cheng J.F."/>
            <person name="Woyke T."/>
            <person name="Pelin A."/>
            <person name="Henrissat B."/>
            <person name="Reynolds N.K."/>
            <person name="Benny G.L."/>
            <person name="Smith M.E."/>
            <person name="James T.Y."/>
            <person name="Grigoriev I.V."/>
        </authorList>
    </citation>
    <scope>NUCLEOTIDE SEQUENCE [LARGE SCALE GENOMIC DNA]</scope>
    <source>
        <strain evidence="5">RSA 468</strain>
    </source>
</reference>
<dbReference type="InterPro" id="IPR051477">
    <property type="entry name" value="Expansin_CellWall"/>
</dbReference>
<feature type="compositionally biased region" description="Pro residues" evidence="2">
    <location>
        <begin position="332"/>
        <end position="348"/>
    </location>
</feature>
<gene>
    <name evidence="4" type="ORF">BJ085DRAFT_37375</name>
</gene>
<dbReference type="AlphaFoldDB" id="A0A4P9ZPN0"/>
<keyword evidence="5" id="KW-1185">Reference proteome</keyword>
<evidence type="ECO:0008006" key="6">
    <source>
        <dbReference type="Google" id="ProtNLM"/>
    </source>
</evidence>
<evidence type="ECO:0000256" key="2">
    <source>
        <dbReference type="SAM" id="MobiDB-lite"/>
    </source>
</evidence>
<dbReference type="PRINTS" id="PR01217">
    <property type="entry name" value="PRICHEXTENSN"/>
</dbReference>
<accession>A0A4P9ZPN0</accession>
<dbReference type="STRING" id="215637.A0A4P9ZPN0"/>
<evidence type="ECO:0000313" key="4">
    <source>
        <dbReference type="EMBL" id="RKP35396.1"/>
    </source>
</evidence>
<keyword evidence="1 3" id="KW-0732">Signal</keyword>
<feature type="region of interest" description="Disordered" evidence="2">
    <location>
        <begin position="329"/>
        <end position="348"/>
    </location>
</feature>
<dbReference type="Proteomes" id="UP000268162">
    <property type="component" value="Unassembled WGS sequence"/>
</dbReference>
<evidence type="ECO:0000256" key="1">
    <source>
        <dbReference type="ARBA" id="ARBA00022729"/>
    </source>
</evidence>
<dbReference type="SUPFAM" id="SSF50685">
    <property type="entry name" value="Barwin-like endoglucanases"/>
    <property type="match status" value="1"/>
</dbReference>
<name>A0A4P9ZPN0_9FUNG</name>
<evidence type="ECO:0000313" key="5">
    <source>
        <dbReference type="Proteomes" id="UP000268162"/>
    </source>
</evidence>
<feature type="chain" id="PRO_5020219913" description="RlpA-like double-psi beta-barrel-protein domain-containing protein-containing protein" evidence="3">
    <location>
        <begin position="23"/>
        <end position="474"/>
    </location>
</feature>
<proteinExistence type="predicted"/>
<feature type="compositionally biased region" description="Basic residues" evidence="2">
    <location>
        <begin position="157"/>
        <end position="195"/>
    </location>
</feature>
<evidence type="ECO:0000256" key="3">
    <source>
        <dbReference type="SAM" id="SignalP"/>
    </source>
</evidence>
<sequence length="474" mass="51889">MAGPISKLIIVTIGCLALPVYGRMPADALLSGGSDTIDSPNTSQLEEAKLRFSLGRKNEQAASAFDMPNNYLPDNSQSGSSEFTKPLTMVRTPAVSMDTTTFGSRQHPYYYSPPMGRVKQQRFTHNSHRPTTTTATDMNQQIHMRLAHVLHRLRMLAGKNPRRSSPYRRRQRLNRPRFGSHRSRPNRNRSRRRLTRPWFGRPLPMNHRHNASQVTPSPVEDDPMRIMENSMMTPSVQPAHSPPTMESLINAEPSNYNYPVPKNFLPVTEDNLPEASQIPQTALLPMMEEPVALPILSEIPVEAPAVVVPSPSPPIESPLPLPPVAAASPVPAQAPPAAPALPQSPTPPTEIPPPVVAAPTTTTTATTTNFQFRGDGTFYYPAVGLGSCGQLHQDSELVVALNKHQYGEMPNPNMAEVCGKQVEIKGPKGTVRATVTDTCPGDECLHGSLDLSPATFDKIADRNAGRVPIEWSFV</sequence>
<feature type="signal peptide" evidence="3">
    <location>
        <begin position="1"/>
        <end position="22"/>
    </location>
</feature>
<dbReference type="Gene3D" id="2.40.40.10">
    <property type="entry name" value="RlpA-like domain"/>
    <property type="match status" value="1"/>
</dbReference>
<feature type="region of interest" description="Disordered" evidence="2">
    <location>
        <begin position="157"/>
        <end position="220"/>
    </location>
</feature>
<organism evidence="4 5">
    <name type="scientific">Dimargaris cristalligena</name>
    <dbReference type="NCBI Taxonomy" id="215637"/>
    <lineage>
        <taxon>Eukaryota</taxon>
        <taxon>Fungi</taxon>
        <taxon>Fungi incertae sedis</taxon>
        <taxon>Zoopagomycota</taxon>
        <taxon>Kickxellomycotina</taxon>
        <taxon>Dimargaritomycetes</taxon>
        <taxon>Dimargaritales</taxon>
        <taxon>Dimargaritaceae</taxon>
        <taxon>Dimargaris</taxon>
    </lineage>
</organism>
<dbReference type="PANTHER" id="PTHR31836:SF21">
    <property type="entry name" value="EXPANSIN-LIKE PROTEIN 7"/>
    <property type="match status" value="1"/>
</dbReference>
<dbReference type="CDD" id="cd22191">
    <property type="entry name" value="DPBB_RlpA_EXP_N-like"/>
    <property type="match status" value="1"/>
</dbReference>
<dbReference type="PANTHER" id="PTHR31836">
    <property type="match status" value="1"/>
</dbReference>
<dbReference type="EMBL" id="ML002880">
    <property type="protein sequence ID" value="RKP35396.1"/>
    <property type="molecule type" value="Genomic_DNA"/>
</dbReference>
<dbReference type="InterPro" id="IPR036908">
    <property type="entry name" value="RlpA-like_sf"/>
</dbReference>
<protein>
    <recommendedName>
        <fullName evidence="6">RlpA-like double-psi beta-barrel-protein domain-containing protein-containing protein</fullName>
    </recommendedName>
</protein>